<dbReference type="OrthoDB" id="1491387at2"/>
<feature type="transmembrane region" description="Helical" evidence="1">
    <location>
        <begin position="57"/>
        <end position="78"/>
    </location>
</feature>
<keyword evidence="1" id="KW-1133">Transmembrane helix</keyword>
<evidence type="ECO:0000256" key="1">
    <source>
        <dbReference type="SAM" id="Phobius"/>
    </source>
</evidence>
<gene>
    <name evidence="2" type="ORF">EV195_10570</name>
</gene>
<keyword evidence="3" id="KW-1185">Reference proteome</keyword>
<name>A0A4R2NRS6_9FLAO</name>
<comment type="caution">
    <text evidence="2">The sequence shown here is derived from an EMBL/GenBank/DDBJ whole genome shotgun (WGS) entry which is preliminary data.</text>
</comment>
<sequence>MSDNFKNKKFQELLDRLQQDSWQLELIISGFAIFGLFTALPKINLALTVAGNEKQVVTLVISVVALIACYILIFNLLFHVTLRGLWIGALGLRYVSGDIDFETLNYSDRFKNYLEKKIVSFDKYVAILENYCSVLFAVSFLLIFYVISITIIIVLLLTVITYLIDNDAISKGLRIAFGIIFLFTIIFGSILVFIDFITQGYLKKKKWLSRIYFPFYWIFSFITLSFLYRPLVYNFLDNKFTKRISFLLVPIYILITFISSVKFQTSNYLDLTKLNSNIYLDNKEYEDLLTEETDLVKVASIQSKVITIPYVEFFKVFNESVEDRIYSYHPSLKPKEDKRGFQTGINLTSNNNIKIPRKERDSLARKYVEVFNEMYEVTIDSTKFNSDFLISKNKKNQTGFQTFIPTKGLSDGKHILKLKRKYIKDKDTLKITDVIIPFWYYKD</sequence>
<reference evidence="2 3" key="1">
    <citation type="submission" date="2019-03" db="EMBL/GenBank/DDBJ databases">
        <title>Genomic Encyclopedia of Type Strains, Phase IV (KMG-IV): sequencing the most valuable type-strain genomes for metagenomic binning, comparative biology and taxonomic classification.</title>
        <authorList>
            <person name="Goeker M."/>
        </authorList>
    </citation>
    <scope>NUCLEOTIDE SEQUENCE [LARGE SCALE GENOMIC DNA]</scope>
    <source>
        <strain evidence="2 3">DSM 14836</strain>
    </source>
</reference>
<feature type="transmembrane region" description="Helical" evidence="1">
    <location>
        <begin position="175"/>
        <end position="194"/>
    </location>
</feature>
<dbReference type="RefSeq" id="WP_132794698.1">
    <property type="nucleotide sequence ID" value="NZ_SLXM01000005.1"/>
</dbReference>
<protein>
    <submittedName>
        <fullName evidence="2">Uncharacterized protein</fullName>
    </submittedName>
</protein>
<dbReference type="AlphaFoldDB" id="A0A4R2NRS6"/>
<feature type="transmembrane region" description="Helical" evidence="1">
    <location>
        <begin position="214"/>
        <end position="232"/>
    </location>
</feature>
<dbReference type="Proteomes" id="UP000294564">
    <property type="component" value="Unassembled WGS sequence"/>
</dbReference>
<feature type="transmembrane region" description="Helical" evidence="1">
    <location>
        <begin position="244"/>
        <end position="263"/>
    </location>
</feature>
<feature type="transmembrane region" description="Helical" evidence="1">
    <location>
        <begin position="26"/>
        <end position="45"/>
    </location>
</feature>
<evidence type="ECO:0000313" key="2">
    <source>
        <dbReference type="EMBL" id="TCP24639.1"/>
    </source>
</evidence>
<accession>A0A4R2NRS6</accession>
<keyword evidence="1" id="KW-0472">Membrane</keyword>
<keyword evidence="1" id="KW-0812">Transmembrane</keyword>
<dbReference type="EMBL" id="SLXM01000005">
    <property type="protein sequence ID" value="TCP24639.1"/>
    <property type="molecule type" value="Genomic_DNA"/>
</dbReference>
<proteinExistence type="predicted"/>
<evidence type="ECO:0000313" key="3">
    <source>
        <dbReference type="Proteomes" id="UP000294564"/>
    </source>
</evidence>
<organism evidence="2 3">
    <name type="scientific">Tenacibaculum skagerrakense</name>
    <dbReference type="NCBI Taxonomy" id="186571"/>
    <lineage>
        <taxon>Bacteria</taxon>
        <taxon>Pseudomonadati</taxon>
        <taxon>Bacteroidota</taxon>
        <taxon>Flavobacteriia</taxon>
        <taxon>Flavobacteriales</taxon>
        <taxon>Flavobacteriaceae</taxon>
        <taxon>Tenacibaculum</taxon>
    </lineage>
</organism>
<feature type="transmembrane region" description="Helical" evidence="1">
    <location>
        <begin position="134"/>
        <end position="163"/>
    </location>
</feature>